<dbReference type="PANTHER" id="PTHR48098">
    <property type="entry name" value="ENTEROCHELIN ESTERASE-RELATED"/>
    <property type="match status" value="1"/>
</dbReference>
<organism evidence="1 2">
    <name type="scientific">Marinihelvus fidelis</name>
    <dbReference type="NCBI Taxonomy" id="2613842"/>
    <lineage>
        <taxon>Bacteria</taxon>
        <taxon>Pseudomonadati</taxon>
        <taxon>Pseudomonadota</taxon>
        <taxon>Gammaproteobacteria</taxon>
        <taxon>Chromatiales</taxon>
        <taxon>Wenzhouxiangellaceae</taxon>
        <taxon>Marinihelvus</taxon>
    </lineage>
</organism>
<dbReference type="Pfam" id="PF00756">
    <property type="entry name" value="Esterase"/>
    <property type="match status" value="1"/>
</dbReference>
<evidence type="ECO:0000313" key="1">
    <source>
        <dbReference type="EMBL" id="KAA9132052.1"/>
    </source>
</evidence>
<dbReference type="Gene3D" id="3.40.50.1820">
    <property type="entry name" value="alpha/beta hydrolase"/>
    <property type="match status" value="1"/>
</dbReference>
<dbReference type="Proteomes" id="UP000325372">
    <property type="component" value="Unassembled WGS sequence"/>
</dbReference>
<dbReference type="AlphaFoldDB" id="A0A5N0TAQ6"/>
<dbReference type="InterPro" id="IPR029058">
    <property type="entry name" value="AB_hydrolase_fold"/>
</dbReference>
<dbReference type="EMBL" id="VYXP01000004">
    <property type="protein sequence ID" value="KAA9132052.1"/>
    <property type="molecule type" value="Genomic_DNA"/>
</dbReference>
<comment type="caution">
    <text evidence="1">The sequence shown here is derived from an EMBL/GenBank/DDBJ whole genome shotgun (WGS) entry which is preliminary data.</text>
</comment>
<dbReference type="InterPro" id="IPR000801">
    <property type="entry name" value="Esterase-like"/>
</dbReference>
<protein>
    <recommendedName>
        <fullName evidence="3">Enterochelin esterase</fullName>
    </recommendedName>
</protein>
<evidence type="ECO:0008006" key="3">
    <source>
        <dbReference type="Google" id="ProtNLM"/>
    </source>
</evidence>
<sequence>MPRVRPPIEWPQGQVRRLRHVSSVLQDNPWRDPHERELCVYLPPGYEDGGAPFAALWDLAAFTNAGPGHLNWRNHGENLAQRLDRLIHEGGLPPVVVVMPDAYTSLGGNQYVDSPAVGRYETHVIEELVPFVSEQFNVVDGAAGRGVFGKSSGGYGALVHAMRHPDTWGAAAVHAGDCGFDRVFLPEFGTAAQVLAEYGGDPLALVEAFWRKRQPGGREFTALMIVAMAASYDPDPDHPEHIRLPFDVHTCALDDERWAAWLRHDPLTMIDDHADALRGLRCLHIDVGHRDQYNIQFGTRQLSAELEKRDIRHHFEEFDGTHSHIDWRLDISLPRMAGALEGRQ</sequence>
<accession>A0A5N0TAQ6</accession>
<gene>
    <name evidence="1" type="ORF">F3N42_07735</name>
</gene>
<reference evidence="1 2" key="1">
    <citation type="submission" date="2019-09" db="EMBL/GenBank/DDBJ databases">
        <title>Wenzhouxiangella sp. Genome sequencing and assembly.</title>
        <authorList>
            <person name="Zhang R."/>
        </authorList>
    </citation>
    <scope>NUCLEOTIDE SEQUENCE [LARGE SCALE GENOMIC DNA]</scope>
    <source>
        <strain evidence="1 2">W260</strain>
    </source>
</reference>
<dbReference type="RefSeq" id="WP_150863843.1">
    <property type="nucleotide sequence ID" value="NZ_VYXP01000004.1"/>
</dbReference>
<name>A0A5N0TAQ6_9GAMM</name>
<keyword evidence="2" id="KW-1185">Reference proteome</keyword>
<dbReference type="SUPFAM" id="SSF53474">
    <property type="entry name" value="alpha/beta-Hydrolases"/>
    <property type="match status" value="1"/>
</dbReference>
<dbReference type="InterPro" id="IPR050583">
    <property type="entry name" value="Mycobacterial_A85_antigen"/>
</dbReference>
<proteinExistence type="predicted"/>
<evidence type="ECO:0000313" key="2">
    <source>
        <dbReference type="Proteomes" id="UP000325372"/>
    </source>
</evidence>